<dbReference type="SUPFAM" id="SSF81606">
    <property type="entry name" value="PP2C-like"/>
    <property type="match status" value="1"/>
</dbReference>
<dbReference type="InterPro" id="IPR001932">
    <property type="entry name" value="PPM-type_phosphatase-like_dom"/>
</dbReference>
<organism evidence="2 3">
    <name type="scientific">Actinocorallia longicatena</name>
    <dbReference type="NCBI Taxonomy" id="111803"/>
    <lineage>
        <taxon>Bacteria</taxon>
        <taxon>Bacillati</taxon>
        <taxon>Actinomycetota</taxon>
        <taxon>Actinomycetes</taxon>
        <taxon>Streptosporangiales</taxon>
        <taxon>Thermomonosporaceae</taxon>
        <taxon>Actinocorallia</taxon>
    </lineage>
</organism>
<keyword evidence="3" id="KW-1185">Reference proteome</keyword>
<protein>
    <submittedName>
        <fullName evidence="2">Anti-sigma regulatory factor</fullName>
    </submittedName>
</protein>
<dbReference type="InterPro" id="IPR039248">
    <property type="entry name" value="Ptase_RsbX"/>
</dbReference>
<dbReference type="InterPro" id="IPR003594">
    <property type="entry name" value="HATPase_dom"/>
</dbReference>
<dbReference type="Gene3D" id="3.60.40.10">
    <property type="entry name" value="PPM-type phosphatase domain"/>
    <property type="match status" value="1"/>
</dbReference>
<dbReference type="Proteomes" id="UP001501237">
    <property type="component" value="Unassembled WGS sequence"/>
</dbReference>
<evidence type="ECO:0000259" key="1">
    <source>
        <dbReference type="SMART" id="SM00331"/>
    </source>
</evidence>
<reference evidence="3" key="1">
    <citation type="journal article" date="2019" name="Int. J. Syst. Evol. Microbiol.">
        <title>The Global Catalogue of Microorganisms (GCM) 10K type strain sequencing project: providing services to taxonomists for standard genome sequencing and annotation.</title>
        <authorList>
            <consortium name="The Broad Institute Genomics Platform"/>
            <consortium name="The Broad Institute Genome Sequencing Center for Infectious Disease"/>
            <person name="Wu L."/>
            <person name="Ma J."/>
        </authorList>
    </citation>
    <scope>NUCLEOTIDE SEQUENCE [LARGE SCALE GENOMIC DNA]</scope>
    <source>
        <strain evidence="3">JCM 9377</strain>
    </source>
</reference>
<evidence type="ECO:0000313" key="2">
    <source>
        <dbReference type="EMBL" id="GAA3218290.1"/>
    </source>
</evidence>
<dbReference type="RefSeq" id="WP_344830803.1">
    <property type="nucleotide sequence ID" value="NZ_BAAAUV010000009.1"/>
</dbReference>
<dbReference type="PANTHER" id="PTHR35801:SF1">
    <property type="entry name" value="PHOSPHOSERINE PHOSPHATASE RSBX"/>
    <property type="match status" value="1"/>
</dbReference>
<dbReference type="InterPro" id="IPR036457">
    <property type="entry name" value="PPM-type-like_dom_sf"/>
</dbReference>
<dbReference type="EMBL" id="BAAAUV010000009">
    <property type="protein sequence ID" value="GAA3218290.1"/>
    <property type="molecule type" value="Genomic_DNA"/>
</dbReference>
<dbReference type="Pfam" id="PF13581">
    <property type="entry name" value="HATPase_c_2"/>
    <property type="match status" value="1"/>
</dbReference>
<dbReference type="Pfam" id="PF07228">
    <property type="entry name" value="SpoIIE"/>
    <property type="match status" value="1"/>
</dbReference>
<accession>A0ABP6QBR4</accession>
<feature type="domain" description="PPM-type phosphatase" evidence="1">
    <location>
        <begin position="149"/>
        <end position="336"/>
    </location>
</feature>
<evidence type="ECO:0000313" key="3">
    <source>
        <dbReference type="Proteomes" id="UP001501237"/>
    </source>
</evidence>
<comment type="caution">
    <text evidence="2">The sequence shown here is derived from an EMBL/GenBank/DDBJ whole genome shotgun (WGS) entry which is preliminary data.</text>
</comment>
<dbReference type="Gene3D" id="3.30.565.10">
    <property type="entry name" value="Histidine kinase-like ATPase, C-terminal domain"/>
    <property type="match status" value="1"/>
</dbReference>
<name>A0ABP6QBR4_9ACTN</name>
<gene>
    <name evidence="2" type="ORF">GCM10010468_41710</name>
</gene>
<dbReference type="SUPFAM" id="SSF55874">
    <property type="entry name" value="ATPase domain of HSP90 chaperone/DNA topoisomerase II/histidine kinase"/>
    <property type="match status" value="1"/>
</dbReference>
<dbReference type="PANTHER" id="PTHR35801">
    <property type="entry name" value="PHOSPHOSERINE PHOSPHATASE RSBX"/>
    <property type="match status" value="1"/>
</dbReference>
<proteinExistence type="predicted"/>
<dbReference type="SMART" id="SM00331">
    <property type="entry name" value="PP2C_SIG"/>
    <property type="match status" value="1"/>
</dbReference>
<dbReference type="InterPro" id="IPR036890">
    <property type="entry name" value="HATPase_C_sf"/>
</dbReference>
<sequence>MGALSAGWTTQGDSTWVAVEEASAAAGIRRRVATLAERLGFRQERVAEIQLAVTEAATNLHRHAQGGEMALRTVRDGESLALEVVCLDRGPGIADVGRSLRDGHSTGGTLGVGLGTIFRLADSADLHSVPSGGTVLALRFTTGAPALWRSAGLTRAISGEEECGDAFIVGRVDGVLQAMLCDGLGHGPLAARASAEAVRAFHEAGRPADPSTLVRALHARLSGTRGGAVAVVSIEGTKVTFAGLGNVAGWIVGDERRQGMVSTPGIAGHQARTLREYRYELPPGGVVVLHSDGLTDRWRPQDQPGLFRRDPLVIAGALMRDAGIRHDDRAVLVLGRED</sequence>